<dbReference type="EMBL" id="KI658046">
    <property type="protein sequence ID" value="ETN84009.1"/>
    <property type="molecule type" value="Genomic_DNA"/>
</dbReference>
<reference evidence="2" key="1">
    <citation type="journal article" date="2014" name="Nat. Genet.">
        <title>Genome of the human hookworm Necator americanus.</title>
        <authorList>
            <person name="Tang Y.T."/>
            <person name="Gao X."/>
            <person name="Rosa B.A."/>
            <person name="Abubucker S."/>
            <person name="Hallsworth-Pepin K."/>
            <person name="Martin J."/>
            <person name="Tyagi R."/>
            <person name="Heizer E."/>
            <person name="Zhang X."/>
            <person name="Bhonagiri-Palsikar V."/>
            <person name="Minx P."/>
            <person name="Warren W.C."/>
            <person name="Wang Q."/>
            <person name="Zhan B."/>
            <person name="Hotez P.J."/>
            <person name="Sternberg P.W."/>
            <person name="Dougall A."/>
            <person name="Gaze S.T."/>
            <person name="Mulvenna J."/>
            <person name="Sotillo J."/>
            <person name="Ranganathan S."/>
            <person name="Rabelo E.M."/>
            <person name="Wilson R.K."/>
            <person name="Felgner P.L."/>
            <person name="Bethony J."/>
            <person name="Hawdon J.M."/>
            <person name="Gasser R.B."/>
            <person name="Loukas A."/>
            <person name="Mitreva M."/>
        </authorList>
    </citation>
    <scope>NUCLEOTIDE SEQUENCE [LARGE SCALE GENOMIC DNA]</scope>
</reference>
<dbReference type="AlphaFoldDB" id="W2TQQ5"/>
<keyword evidence="2" id="KW-1185">Reference proteome</keyword>
<name>W2TQQ5_NECAM</name>
<gene>
    <name evidence="1" type="ORF">NECAME_07105</name>
</gene>
<accession>W2TQQ5</accession>
<protein>
    <submittedName>
        <fullName evidence="1">Uncharacterized protein</fullName>
    </submittedName>
</protein>
<dbReference type="KEGG" id="nai:NECAME_07105"/>
<organism evidence="1 2">
    <name type="scientific">Necator americanus</name>
    <name type="common">Human hookworm</name>
    <dbReference type="NCBI Taxonomy" id="51031"/>
    <lineage>
        <taxon>Eukaryota</taxon>
        <taxon>Metazoa</taxon>
        <taxon>Ecdysozoa</taxon>
        <taxon>Nematoda</taxon>
        <taxon>Chromadorea</taxon>
        <taxon>Rhabditida</taxon>
        <taxon>Rhabditina</taxon>
        <taxon>Rhabditomorpha</taxon>
        <taxon>Strongyloidea</taxon>
        <taxon>Ancylostomatidae</taxon>
        <taxon>Bunostominae</taxon>
        <taxon>Necator</taxon>
    </lineage>
</organism>
<sequence length="76" mass="8618">MDAFCTSSYWRLKGFGKAMCKNDTLRENANGHRIRQVSRNVMVSSARQLYGDVVDPNSLKPSFLICDHSCMSLETE</sequence>
<evidence type="ECO:0000313" key="1">
    <source>
        <dbReference type="EMBL" id="ETN84009.1"/>
    </source>
</evidence>
<proteinExistence type="predicted"/>
<evidence type="ECO:0000313" key="2">
    <source>
        <dbReference type="Proteomes" id="UP000053676"/>
    </source>
</evidence>
<dbReference type="Proteomes" id="UP000053676">
    <property type="component" value="Unassembled WGS sequence"/>
</dbReference>